<keyword evidence="5" id="KW-1185">Reference proteome</keyword>
<keyword evidence="1" id="KW-0677">Repeat</keyword>
<dbReference type="SUPFAM" id="SSF48403">
    <property type="entry name" value="Ankyrin repeat"/>
    <property type="match status" value="1"/>
</dbReference>
<protein>
    <submittedName>
        <fullName evidence="4">Uncharacterized protein</fullName>
    </submittedName>
</protein>
<feature type="repeat" description="ANK" evidence="3">
    <location>
        <begin position="43"/>
        <end position="75"/>
    </location>
</feature>
<reference evidence="4 5" key="1">
    <citation type="submission" date="2018-04" db="EMBL/GenBank/DDBJ databases">
        <title>The genome of golden apple snail Pomacea canaliculata provides insight into stress tolerance and invasive adaptation.</title>
        <authorList>
            <person name="Liu C."/>
            <person name="Liu B."/>
            <person name="Ren Y."/>
            <person name="Zhang Y."/>
            <person name="Wang H."/>
            <person name="Li S."/>
            <person name="Jiang F."/>
            <person name="Yin L."/>
            <person name="Zhang G."/>
            <person name="Qian W."/>
            <person name="Fan W."/>
        </authorList>
    </citation>
    <scope>NUCLEOTIDE SEQUENCE [LARGE SCALE GENOMIC DNA]</scope>
    <source>
        <strain evidence="4">SZHN2017</strain>
        <tissue evidence="4">Muscle</tissue>
    </source>
</reference>
<organism evidence="4 5">
    <name type="scientific">Pomacea canaliculata</name>
    <name type="common">Golden apple snail</name>
    <dbReference type="NCBI Taxonomy" id="400727"/>
    <lineage>
        <taxon>Eukaryota</taxon>
        <taxon>Metazoa</taxon>
        <taxon>Spiralia</taxon>
        <taxon>Lophotrochozoa</taxon>
        <taxon>Mollusca</taxon>
        <taxon>Gastropoda</taxon>
        <taxon>Caenogastropoda</taxon>
        <taxon>Architaenioglossa</taxon>
        <taxon>Ampullarioidea</taxon>
        <taxon>Ampullariidae</taxon>
        <taxon>Pomacea</taxon>
    </lineage>
</organism>
<dbReference type="InterPro" id="IPR036770">
    <property type="entry name" value="Ankyrin_rpt-contain_sf"/>
</dbReference>
<evidence type="ECO:0000256" key="1">
    <source>
        <dbReference type="ARBA" id="ARBA00022737"/>
    </source>
</evidence>
<comment type="caution">
    <text evidence="4">The sequence shown here is derived from an EMBL/GenBank/DDBJ whole genome shotgun (WGS) entry which is preliminary data.</text>
</comment>
<dbReference type="Gene3D" id="1.25.40.20">
    <property type="entry name" value="Ankyrin repeat-containing domain"/>
    <property type="match status" value="1"/>
</dbReference>
<evidence type="ECO:0000313" key="5">
    <source>
        <dbReference type="Proteomes" id="UP000245119"/>
    </source>
</evidence>
<keyword evidence="2 3" id="KW-0040">ANK repeat</keyword>
<dbReference type="PANTHER" id="PTHR24173">
    <property type="entry name" value="ANKYRIN REPEAT CONTAINING"/>
    <property type="match status" value="1"/>
</dbReference>
<dbReference type="Proteomes" id="UP000245119">
    <property type="component" value="Linkage Group LG1"/>
</dbReference>
<dbReference type="OrthoDB" id="6222060at2759"/>
<accession>A0A2T7PZT6</accession>
<name>A0A2T7PZT6_POMCA</name>
<evidence type="ECO:0000256" key="2">
    <source>
        <dbReference type="ARBA" id="ARBA00023043"/>
    </source>
</evidence>
<dbReference type="STRING" id="400727.A0A2T7PZT6"/>
<dbReference type="PROSITE" id="PS50088">
    <property type="entry name" value="ANK_REPEAT"/>
    <property type="match status" value="1"/>
</dbReference>
<dbReference type="PANTHER" id="PTHR24173:SF74">
    <property type="entry name" value="ANKYRIN REPEAT DOMAIN-CONTAINING PROTEIN 16"/>
    <property type="match status" value="1"/>
</dbReference>
<gene>
    <name evidence="4" type="ORF">C0Q70_01559</name>
</gene>
<proteinExistence type="predicted"/>
<dbReference type="SMART" id="SM00248">
    <property type="entry name" value="ANK"/>
    <property type="match status" value="2"/>
</dbReference>
<dbReference type="PROSITE" id="PS50297">
    <property type="entry name" value="ANK_REP_REGION"/>
    <property type="match status" value="1"/>
</dbReference>
<dbReference type="EMBL" id="PZQS01000001">
    <property type="protein sequence ID" value="PVD38934.1"/>
    <property type="molecule type" value="Genomic_DNA"/>
</dbReference>
<evidence type="ECO:0000256" key="3">
    <source>
        <dbReference type="PROSITE-ProRule" id="PRU00023"/>
    </source>
</evidence>
<dbReference type="InterPro" id="IPR002110">
    <property type="entry name" value="Ankyrin_rpt"/>
</dbReference>
<dbReference type="AlphaFoldDB" id="A0A2T7PZT6"/>
<evidence type="ECO:0000313" key="4">
    <source>
        <dbReference type="EMBL" id="PVD38934.1"/>
    </source>
</evidence>
<sequence>MKLATTSYCTYCCNKLQLSHSFKSCVSLLLQQPLVDLNARDWQGKTPLHFACESGHHAFIEQLVAGGANVLVEDNLGRTPLYYAAWPADRAVREKLVDILLRCGAALFMSVSAHFVIPLSQCDSFSAAMTWPSFVRTTETRWKTANIDDGGVCVREREEPNNGGYRCTEC</sequence>
<dbReference type="Pfam" id="PF12796">
    <property type="entry name" value="Ank_2"/>
    <property type="match status" value="1"/>
</dbReference>